<feature type="compositionally biased region" description="Polar residues" evidence="1">
    <location>
        <begin position="18"/>
        <end position="28"/>
    </location>
</feature>
<evidence type="ECO:0000313" key="3">
    <source>
        <dbReference type="EMBL" id="KAH6606543.1"/>
    </source>
</evidence>
<feature type="region of interest" description="Disordered" evidence="1">
    <location>
        <begin position="206"/>
        <end position="279"/>
    </location>
</feature>
<dbReference type="EMBL" id="JAIWOZ010000004">
    <property type="protein sequence ID" value="KAH6606543.1"/>
    <property type="molecule type" value="Genomic_DNA"/>
</dbReference>
<dbReference type="AlphaFoldDB" id="A0A9P8QNY4"/>
<feature type="region of interest" description="Disordered" evidence="1">
    <location>
        <begin position="799"/>
        <end position="862"/>
    </location>
</feature>
<evidence type="ECO:0000256" key="1">
    <source>
        <dbReference type="SAM" id="MobiDB-lite"/>
    </source>
</evidence>
<dbReference type="PANTHER" id="PTHR28067">
    <property type="entry name" value="DNA REPLICATION REGULATOR SLD3"/>
    <property type="match status" value="1"/>
</dbReference>
<protein>
    <submittedName>
        <fullName evidence="3">Dna replication regulator sld3</fullName>
    </submittedName>
</protein>
<accession>A0A9P8QNY4</accession>
<sequence>MSSSALLEDASRARSGILTPTSEGSLNHSPRGDARRSGVAVAMEQLLKPSISVKPHPPNLHIPPRVLHPLMLLPREHLPLAYVDFAASYGDFPQSRFYESYIHILDLESRLGPAPVVLIARNELRGTTYALERQSNGLYVLCKLGPWADLESLAPKATAVRRERLFPVKAERPARPDVDALTTPQLHVEQRKKRAAIEAIQSQMRKRLRSQSVSTVGHTANEEQPLGSDSSVSQLPSPPDVRLEQVPLPVSEEKMKKKRHGTPPVHGAAMGRESEPHQSADDVFDGIRTHYFDALYKSMGSLAYFAKGPLSRARSTFHLDLESNLDMADLIEFLKSLILTTVQIDKKYRETIPEIVAKLKDRVESSDEGRKRKRKPKRMKLGKSGLYPLEDESVMRWWAANKPAPSDEATVSSSRIKSHVSILRTRETKLQMILIMEILALEPLKAAGETGEVNLPALPALPGAADAQDLPENASQPLPKKRNKHNLPVLLDVHADRLTIWQSTASDEQLLLEGAPAPSLQTPLDGGLERKASSEPLRDFCVDVVMPFFSARLPDLCDSINRKLGGPVIIAPAKAKFAKMPTAARDQRPGATAKRPQPPSTRRTLQRALSTEQRNRRSISRGPSSAIALLRSATSTTLPSIKREGLDSSGPMSLLPMDAHRRTHSLSRSSSMNNLFDARASRKAEVDAELKEAISALRKPNREVVGRAMAEADERRTSTSLATKKLRRAPPRSSAASAVQVKATPANPRFKNMMPAKSEGGQRSAEGFDELIPPSSVTAFVPSTGKRPALRELYKRSPSPAMDAIGDTPIKTSAKPSFIRRPVNEQPAYPPSSPAIRRKGAPEDSVVTDGAVKPARTSYGAPDIVETPIKKTTQQRISLYATPQGKPQESKGKGVSIFERLGWDDDFDDL</sequence>
<dbReference type="Pfam" id="PF08639">
    <property type="entry name" value="Sld3_STD"/>
    <property type="match status" value="1"/>
</dbReference>
<dbReference type="GO" id="GO:0006270">
    <property type="term" value="P:DNA replication initiation"/>
    <property type="evidence" value="ECO:0007669"/>
    <property type="project" value="InterPro"/>
</dbReference>
<dbReference type="InterPro" id="IPR013948">
    <property type="entry name" value="DNA_replication_reg_Sld3_C"/>
</dbReference>
<dbReference type="GO" id="GO:0031261">
    <property type="term" value="C:DNA replication preinitiation complex"/>
    <property type="evidence" value="ECO:0007669"/>
    <property type="project" value="TreeGrafter"/>
</dbReference>
<feature type="compositionally biased region" description="Polar residues" evidence="1">
    <location>
        <begin position="600"/>
        <end position="612"/>
    </location>
</feature>
<feature type="domain" description="DNA replication regulator Sld3 C-terminal" evidence="2">
    <location>
        <begin position="282"/>
        <end position="811"/>
    </location>
</feature>
<feature type="region of interest" description="Disordered" evidence="1">
    <location>
        <begin position="577"/>
        <end position="626"/>
    </location>
</feature>
<name>A0A9P8QNY4_9HYPO</name>
<organism evidence="3 4">
    <name type="scientific">Trichoderma cornu-damae</name>
    <dbReference type="NCBI Taxonomy" id="654480"/>
    <lineage>
        <taxon>Eukaryota</taxon>
        <taxon>Fungi</taxon>
        <taxon>Dikarya</taxon>
        <taxon>Ascomycota</taxon>
        <taxon>Pezizomycotina</taxon>
        <taxon>Sordariomycetes</taxon>
        <taxon>Hypocreomycetidae</taxon>
        <taxon>Hypocreales</taxon>
        <taxon>Hypocreaceae</taxon>
        <taxon>Trichoderma</taxon>
    </lineage>
</organism>
<dbReference type="PANTHER" id="PTHR28067:SF1">
    <property type="entry name" value="DNA REPLICATION REGULATOR SLD3"/>
    <property type="match status" value="1"/>
</dbReference>
<keyword evidence="4" id="KW-1185">Reference proteome</keyword>
<evidence type="ECO:0000313" key="4">
    <source>
        <dbReference type="Proteomes" id="UP000827724"/>
    </source>
</evidence>
<dbReference type="Gene3D" id="1.20.58.2130">
    <property type="match status" value="1"/>
</dbReference>
<gene>
    <name evidence="3" type="ORF">Trco_005696</name>
</gene>
<evidence type="ECO:0000259" key="2">
    <source>
        <dbReference type="Pfam" id="PF08639"/>
    </source>
</evidence>
<dbReference type="Proteomes" id="UP000827724">
    <property type="component" value="Unassembled WGS sequence"/>
</dbReference>
<dbReference type="OrthoDB" id="5395343at2759"/>
<comment type="caution">
    <text evidence="3">The sequence shown here is derived from an EMBL/GenBank/DDBJ whole genome shotgun (WGS) entry which is preliminary data.</text>
</comment>
<proteinExistence type="predicted"/>
<reference evidence="3" key="1">
    <citation type="submission" date="2021-08" db="EMBL/GenBank/DDBJ databases">
        <title>Chromosome-Level Trichoderma cornu-damae using Hi-C Data.</title>
        <authorList>
            <person name="Kim C.S."/>
        </authorList>
    </citation>
    <scope>NUCLEOTIDE SEQUENCE</scope>
    <source>
        <strain evidence="3">KA19-0412C</strain>
    </source>
</reference>
<feature type="region of interest" description="Disordered" evidence="1">
    <location>
        <begin position="1"/>
        <end position="35"/>
    </location>
</feature>
<dbReference type="InterPro" id="IPR042511">
    <property type="entry name" value="Sld3"/>
</dbReference>